<reference evidence="1 2" key="1">
    <citation type="submission" date="2020-06" db="EMBL/GenBank/DDBJ databases">
        <title>Interaction of electrochemicaly active bacteria, Geobacter bremensis R4 on different carbon anode.</title>
        <authorList>
            <person name="Meng L."/>
            <person name="Yoshida N."/>
        </authorList>
    </citation>
    <scope>NUCLEOTIDE SEQUENCE [LARGE SCALE GENOMIC DNA]</scope>
    <source>
        <strain evidence="1 2">R4</strain>
    </source>
</reference>
<sequence length="308" mass="34821">MTKLIKKIVLIALPVLAFLVLFELLARTIPTSYGQKYKALNTKKDSVEALVMGSSHANFGIDPQYFGRPGFNMANASQCLSQDYQLLLKYLPLCKNVRLVLVPISYFTLQTDLALSPEAWRCAYYSVYMGVNADASASGWELRNNSALALWEGPIGVVKNLKKAKKLRINEFGYQAPEPNRQRVDEVINDSAGQQRVGYHNKIMNPSVLQSNLAILGQMAELLKKKNIQMILLVTPVYRTYARHVDPKIYATMVKVIAEVSNRYGVKSYNYFNDSRFDISDFSDNDHLNERGAKKLSLILKQEIIDAR</sequence>
<gene>
    <name evidence="1" type="ORF">GEOBRER4_n0434</name>
</gene>
<dbReference type="Proteomes" id="UP000515472">
    <property type="component" value="Chromosome"/>
</dbReference>
<dbReference type="KEGG" id="gbn:GEOBRER4_04210"/>
<keyword evidence="2" id="KW-1185">Reference proteome</keyword>
<proteinExistence type="predicted"/>
<dbReference type="Pfam" id="PF07611">
    <property type="entry name" value="DUF1574"/>
    <property type="match status" value="1"/>
</dbReference>
<evidence type="ECO:0000313" key="2">
    <source>
        <dbReference type="Proteomes" id="UP000515472"/>
    </source>
</evidence>
<protein>
    <recommendedName>
        <fullName evidence="3">SGNH/GDSL hydrolase family protein</fullName>
    </recommendedName>
</protein>
<dbReference type="InterPro" id="IPR036514">
    <property type="entry name" value="SGNH_hydro_sf"/>
</dbReference>
<dbReference type="EMBL" id="AP023213">
    <property type="protein sequence ID" value="BCG45671.1"/>
    <property type="molecule type" value="Genomic_DNA"/>
</dbReference>
<dbReference type="GO" id="GO:0016788">
    <property type="term" value="F:hydrolase activity, acting on ester bonds"/>
    <property type="evidence" value="ECO:0007669"/>
    <property type="project" value="UniProtKB-ARBA"/>
</dbReference>
<dbReference type="InterPro" id="IPR011468">
    <property type="entry name" value="DUF1574"/>
</dbReference>
<dbReference type="RefSeq" id="WP_185244039.1">
    <property type="nucleotide sequence ID" value="NZ_AP023213.1"/>
</dbReference>
<name>A0A6S6M1S1_9BACT</name>
<dbReference type="AlphaFoldDB" id="A0A6S6M1S1"/>
<evidence type="ECO:0008006" key="3">
    <source>
        <dbReference type="Google" id="ProtNLM"/>
    </source>
</evidence>
<evidence type="ECO:0000313" key="1">
    <source>
        <dbReference type="EMBL" id="BCG45671.1"/>
    </source>
</evidence>
<organism evidence="1 2">
    <name type="scientific">Citrifermentans bremense</name>
    <dbReference type="NCBI Taxonomy" id="60035"/>
    <lineage>
        <taxon>Bacteria</taxon>
        <taxon>Pseudomonadati</taxon>
        <taxon>Thermodesulfobacteriota</taxon>
        <taxon>Desulfuromonadia</taxon>
        <taxon>Geobacterales</taxon>
        <taxon>Geobacteraceae</taxon>
        <taxon>Citrifermentans</taxon>
    </lineage>
</organism>
<dbReference type="Gene3D" id="3.40.50.1110">
    <property type="entry name" value="SGNH hydrolase"/>
    <property type="match status" value="1"/>
</dbReference>
<accession>A0A6S6M1S1</accession>
<dbReference type="SUPFAM" id="SSF52266">
    <property type="entry name" value="SGNH hydrolase"/>
    <property type="match status" value="1"/>
</dbReference>